<proteinExistence type="predicted"/>
<dbReference type="PANTHER" id="PTHR15811:SF5">
    <property type="entry name" value="MTH938 DOMAIN-CONTAINING PROTEIN"/>
    <property type="match status" value="1"/>
</dbReference>
<dbReference type="PANTHER" id="PTHR15811">
    <property type="entry name" value="MTH938 DOMAIN-CONTAINING PROTEIN"/>
    <property type="match status" value="1"/>
</dbReference>
<dbReference type="SUPFAM" id="SSF64076">
    <property type="entry name" value="MTH938-like"/>
    <property type="match status" value="1"/>
</dbReference>
<dbReference type="Pfam" id="PF04430">
    <property type="entry name" value="DUF498"/>
    <property type="match status" value="1"/>
</dbReference>
<dbReference type="Proteomes" id="UP001240984">
    <property type="component" value="Unassembled WGS sequence"/>
</dbReference>
<sequence length="116" mass="12745">MLVSVEWGVVRVDGHGEFKDAKIFPGGVREWDWSETGTRHRPGVQPEDVEELLDHGATTIILSTGMDEALQVPDATIEHLDEQGVDVHVLETRAAVALYNELSPHRPVGALIHSTC</sequence>
<dbReference type="InterPro" id="IPR036748">
    <property type="entry name" value="MTH938-like_sf"/>
</dbReference>
<dbReference type="EMBL" id="JAUSRA010000001">
    <property type="protein sequence ID" value="MDP9794865.1"/>
    <property type="molecule type" value="Genomic_DNA"/>
</dbReference>
<comment type="caution">
    <text evidence="1">The sequence shown here is derived from an EMBL/GenBank/DDBJ whole genome shotgun (WGS) entry which is preliminary data.</text>
</comment>
<dbReference type="CDD" id="cd05126">
    <property type="entry name" value="Mth938"/>
    <property type="match status" value="1"/>
</dbReference>
<keyword evidence="2" id="KW-1185">Reference proteome</keyword>
<dbReference type="RefSeq" id="WP_306830199.1">
    <property type="nucleotide sequence ID" value="NZ_JAUSRA010000001.1"/>
</dbReference>
<dbReference type="InterPro" id="IPR007523">
    <property type="entry name" value="NDUFAF3/AAMDC"/>
</dbReference>
<evidence type="ECO:0000313" key="1">
    <source>
        <dbReference type="EMBL" id="MDP9794865.1"/>
    </source>
</evidence>
<dbReference type="Gene3D" id="3.40.1230.10">
    <property type="entry name" value="MTH938-like"/>
    <property type="match status" value="1"/>
</dbReference>
<reference evidence="1 2" key="1">
    <citation type="submission" date="2023-07" db="EMBL/GenBank/DDBJ databases">
        <title>Sequencing the genomes of 1000 actinobacteria strains.</title>
        <authorList>
            <person name="Klenk H.-P."/>
        </authorList>
    </citation>
    <scope>NUCLEOTIDE SEQUENCE [LARGE SCALE GENOMIC DNA]</scope>
    <source>
        <strain evidence="1 2">DSM 44710</strain>
    </source>
</reference>
<evidence type="ECO:0008006" key="3">
    <source>
        <dbReference type="Google" id="ProtNLM"/>
    </source>
</evidence>
<protein>
    <recommendedName>
        <fullName evidence="3">Mth938-like domain-containing protein</fullName>
    </recommendedName>
</protein>
<accession>A0ABT9MTY2</accession>
<dbReference type="InterPro" id="IPR034096">
    <property type="entry name" value="AAMDC"/>
</dbReference>
<evidence type="ECO:0000313" key="2">
    <source>
        <dbReference type="Proteomes" id="UP001240984"/>
    </source>
</evidence>
<gene>
    <name evidence="1" type="ORF">J2S43_003377</name>
</gene>
<name>A0ABT9MTY2_9ACTN</name>
<organism evidence="1 2">
    <name type="scientific">Catenuloplanes nepalensis</name>
    <dbReference type="NCBI Taxonomy" id="587533"/>
    <lineage>
        <taxon>Bacteria</taxon>
        <taxon>Bacillati</taxon>
        <taxon>Actinomycetota</taxon>
        <taxon>Actinomycetes</taxon>
        <taxon>Micromonosporales</taxon>
        <taxon>Micromonosporaceae</taxon>
        <taxon>Catenuloplanes</taxon>
    </lineage>
</organism>